<dbReference type="AlphaFoldDB" id="A0A0F6W7M9"/>
<proteinExistence type="predicted"/>
<keyword evidence="3" id="KW-1185">Reference proteome</keyword>
<evidence type="ECO:0000313" key="3">
    <source>
        <dbReference type="Proteomes" id="UP000034883"/>
    </source>
</evidence>
<dbReference type="STRING" id="927083.DB32_006654"/>
<dbReference type="Proteomes" id="UP000034883">
    <property type="component" value="Chromosome"/>
</dbReference>
<feature type="compositionally biased region" description="Basic and acidic residues" evidence="1">
    <location>
        <begin position="30"/>
        <end position="39"/>
    </location>
</feature>
<name>A0A0F6W7M9_9BACT</name>
<dbReference type="EMBL" id="CP011125">
    <property type="protein sequence ID" value="AKF09505.1"/>
    <property type="molecule type" value="Genomic_DNA"/>
</dbReference>
<organism evidence="2 3">
    <name type="scientific">Sandaracinus amylolyticus</name>
    <dbReference type="NCBI Taxonomy" id="927083"/>
    <lineage>
        <taxon>Bacteria</taxon>
        <taxon>Pseudomonadati</taxon>
        <taxon>Myxococcota</taxon>
        <taxon>Polyangia</taxon>
        <taxon>Polyangiales</taxon>
        <taxon>Sandaracinaceae</taxon>
        <taxon>Sandaracinus</taxon>
    </lineage>
</organism>
<reference evidence="2 3" key="1">
    <citation type="submission" date="2015-03" db="EMBL/GenBank/DDBJ databases">
        <title>Genome assembly of Sandaracinus amylolyticus DSM 53668.</title>
        <authorList>
            <person name="Sharma G."/>
            <person name="Subramanian S."/>
        </authorList>
    </citation>
    <scope>NUCLEOTIDE SEQUENCE [LARGE SCALE GENOMIC DNA]</scope>
    <source>
        <strain evidence="2 3">DSM 53668</strain>
    </source>
</reference>
<feature type="region of interest" description="Disordered" evidence="1">
    <location>
        <begin position="1"/>
        <end position="39"/>
    </location>
</feature>
<gene>
    <name evidence="2" type="ORF">DB32_006654</name>
</gene>
<evidence type="ECO:0000313" key="2">
    <source>
        <dbReference type="EMBL" id="AKF09505.1"/>
    </source>
</evidence>
<protein>
    <submittedName>
        <fullName evidence="2">Uncharacterized protein</fullName>
    </submittedName>
</protein>
<dbReference type="KEGG" id="samy:DB32_006654"/>
<accession>A0A0F6W7M9</accession>
<sequence>MRRTLPCGPFATEHSSWSELIDTPGAAASPDDRHEWSSG</sequence>
<evidence type="ECO:0000256" key="1">
    <source>
        <dbReference type="SAM" id="MobiDB-lite"/>
    </source>
</evidence>